<protein>
    <submittedName>
        <fullName evidence="1">Putative ovule protein</fullName>
    </submittedName>
</protein>
<organism evidence="1">
    <name type="scientific">Solanum chacoense</name>
    <name type="common">Chaco potato</name>
    <dbReference type="NCBI Taxonomy" id="4108"/>
    <lineage>
        <taxon>Eukaryota</taxon>
        <taxon>Viridiplantae</taxon>
        <taxon>Streptophyta</taxon>
        <taxon>Embryophyta</taxon>
        <taxon>Tracheophyta</taxon>
        <taxon>Spermatophyta</taxon>
        <taxon>Magnoliopsida</taxon>
        <taxon>eudicotyledons</taxon>
        <taxon>Gunneridae</taxon>
        <taxon>Pentapetalae</taxon>
        <taxon>asterids</taxon>
        <taxon>lamiids</taxon>
        <taxon>Solanales</taxon>
        <taxon>Solanaceae</taxon>
        <taxon>Solanoideae</taxon>
        <taxon>Solaneae</taxon>
        <taxon>Solanum</taxon>
    </lineage>
</organism>
<sequence>MIVSILKTYRQIYRLRTITYSSLETVRSIVTLTQAACLLGIHDILFKTIIEKLGRCFEQQIDLASKL</sequence>
<reference evidence="1" key="1">
    <citation type="submission" date="2015-12" db="EMBL/GenBank/DDBJ databases">
        <title>Gene expression during late stages of embryo sac development: a critical building block for successful pollen-pistil interactions.</title>
        <authorList>
            <person name="Liu Y."/>
            <person name="Joly V."/>
            <person name="Sabar M."/>
            <person name="Matton D.P."/>
        </authorList>
    </citation>
    <scope>NUCLEOTIDE SEQUENCE</scope>
</reference>
<dbReference type="EMBL" id="GEDG01029084">
    <property type="protein sequence ID" value="JAP12768.1"/>
    <property type="molecule type" value="Transcribed_RNA"/>
</dbReference>
<evidence type="ECO:0000313" key="1">
    <source>
        <dbReference type="EMBL" id="JAP12768.1"/>
    </source>
</evidence>
<name>A0A0V0GZ98_SOLCH</name>
<accession>A0A0V0GZ98</accession>
<dbReference type="AlphaFoldDB" id="A0A0V0GZ98"/>
<proteinExistence type="predicted"/>